<evidence type="ECO:0000256" key="4">
    <source>
        <dbReference type="ARBA" id="ARBA00012176"/>
    </source>
</evidence>
<dbReference type="Proteomes" id="UP000078200">
    <property type="component" value="Unassembled WGS sequence"/>
</dbReference>
<dbReference type="PANTHER" id="PTHR12993">
    <property type="entry name" value="N-ACETYLGLUCOSAMINYL-PHOSPHATIDYLINOSITOL DE-N-ACETYLASE-RELATED"/>
    <property type="match status" value="1"/>
</dbReference>
<evidence type="ECO:0000256" key="6">
    <source>
        <dbReference type="ARBA" id="ARBA00022692"/>
    </source>
</evidence>
<evidence type="ECO:0000256" key="8">
    <source>
        <dbReference type="ARBA" id="ARBA00022824"/>
    </source>
</evidence>
<evidence type="ECO:0000256" key="13">
    <source>
        <dbReference type="ARBA" id="ARBA00078401"/>
    </source>
</evidence>
<organism evidence="16 17">
    <name type="scientific">Glossina austeni</name>
    <name type="common">Savannah tsetse fly</name>
    <dbReference type="NCBI Taxonomy" id="7395"/>
    <lineage>
        <taxon>Eukaryota</taxon>
        <taxon>Metazoa</taxon>
        <taxon>Ecdysozoa</taxon>
        <taxon>Arthropoda</taxon>
        <taxon>Hexapoda</taxon>
        <taxon>Insecta</taxon>
        <taxon>Pterygota</taxon>
        <taxon>Neoptera</taxon>
        <taxon>Endopterygota</taxon>
        <taxon>Diptera</taxon>
        <taxon>Brachycera</taxon>
        <taxon>Muscomorpha</taxon>
        <taxon>Hippoboscoidea</taxon>
        <taxon>Glossinidae</taxon>
        <taxon>Glossina</taxon>
    </lineage>
</organism>
<comment type="pathway">
    <text evidence="2">Glycolipid biosynthesis; glycosylphosphatidylinositol-anchor biosynthesis.</text>
</comment>
<evidence type="ECO:0000256" key="3">
    <source>
        <dbReference type="ARBA" id="ARBA00006066"/>
    </source>
</evidence>
<dbReference type="GO" id="GO:0006506">
    <property type="term" value="P:GPI anchor biosynthetic process"/>
    <property type="evidence" value="ECO:0007669"/>
    <property type="project" value="UniProtKB-UniPathway"/>
</dbReference>
<evidence type="ECO:0000256" key="9">
    <source>
        <dbReference type="ARBA" id="ARBA00022989"/>
    </source>
</evidence>
<dbReference type="STRING" id="7395.A0A1A9VB93"/>
<dbReference type="PANTHER" id="PTHR12993:SF11">
    <property type="entry name" value="N-ACETYLGLUCOSAMINYL-PHOSPHATIDYLINOSITOL DE-N-ACETYLASE"/>
    <property type="match status" value="1"/>
</dbReference>
<keyword evidence="6 15" id="KW-0812">Transmembrane</keyword>
<dbReference type="InterPro" id="IPR024078">
    <property type="entry name" value="LmbE-like_dom_sf"/>
</dbReference>
<feature type="transmembrane region" description="Helical" evidence="15">
    <location>
        <begin position="45"/>
        <end position="65"/>
    </location>
</feature>
<evidence type="ECO:0000256" key="12">
    <source>
        <dbReference type="ARBA" id="ARBA00070167"/>
    </source>
</evidence>
<accession>A0A1A9VB93</accession>
<reference evidence="16" key="1">
    <citation type="submission" date="2020-05" db="UniProtKB">
        <authorList>
            <consortium name="EnsemblMetazoa"/>
        </authorList>
    </citation>
    <scope>IDENTIFICATION</scope>
    <source>
        <strain evidence="16">TTRI</strain>
    </source>
</reference>
<dbReference type="InterPro" id="IPR003737">
    <property type="entry name" value="GlcNAc_PI_deacetylase-related"/>
</dbReference>
<keyword evidence="9 15" id="KW-1133">Transmembrane helix</keyword>
<comment type="subcellular location">
    <subcellularLocation>
        <location evidence="1">Endoplasmic reticulum membrane</location>
        <topology evidence="1">Single-pass membrane protein</topology>
    </subcellularLocation>
</comment>
<sequence>MNGSWSWLNALIGSAINKTIYTCGTATLQIYDAYNQHRFKYFGEASIVSILQAFITIVHPVSLYTRLVSISSEALEHLVYASLVYLLVCLIIYSVISRSKTLRSIRLPWLSMKKRILFVTSHPDDECMFFGPLIYTLTAYTDCIVYILCLSNGNYENLSYKRREELWSACQNLGIPEANIILVNATNLPDDPNVEWRTETVANFMLHTVETLGIQALVTFDREGVSQHPNHCAVYYAAASLCLTNLLPKDCKLYALDSINIVRKYLSIFDIMCTCVMSKYWCLLNWQQAAVVRNAMRQHKTQMKWFRCLYIFCSRYMFINSIREVNLADIELEMQIQEP</sequence>
<evidence type="ECO:0000256" key="15">
    <source>
        <dbReference type="SAM" id="Phobius"/>
    </source>
</evidence>
<dbReference type="EnsemblMetazoa" id="GAUT031698-RA">
    <property type="protein sequence ID" value="GAUT031698-PA"/>
    <property type="gene ID" value="GAUT031698"/>
</dbReference>
<dbReference type="Pfam" id="PF02585">
    <property type="entry name" value="PIG-L"/>
    <property type="match status" value="1"/>
</dbReference>
<feature type="transmembrane region" description="Helical" evidence="15">
    <location>
        <begin position="77"/>
        <end position="96"/>
    </location>
</feature>
<comment type="catalytic activity">
    <reaction evidence="14">
        <text>a 6-(N-acetyl-alpha-D-glucosaminyl)-1-(1,2-diacyl-sn-glycero-3-phospho)-1D-myo-inositol + H2O = a 6-(alpha-D-glucosaminyl)-1-(1,2-diacyl-sn-glycero-3-phospho)-1D-myo-inositol + acetate</text>
        <dbReference type="Rhea" id="RHEA:11660"/>
        <dbReference type="ChEBI" id="CHEBI:15377"/>
        <dbReference type="ChEBI" id="CHEBI:30089"/>
        <dbReference type="ChEBI" id="CHEBI:57265"/>
        <dbReference type="ChEBI" id="CHEBI:57997"/>
        <dbReference type="EC" id="3.5.1.89"/>
    </reaction>
    <physiologicalReaction direction="left-to-right" evidence="14">
        <dbReference type="Rhea" id="RHEA:11661"/>
    </physiologicalReaction>
</comment>
<evidence type="ECO:0000256" key="10">
    <source>
        <dbReference type="ARBA" id="ARBA00023136"/>
    </source>
</evidence>
<keyword evidence="17" id="KW-1185">Reference proteome</keyword>
<evidence type="ECO:0000256" key="2">
    <source>
        <dbReference type="ARBA" id="ARBA00004687"/>
    </source>
</evidence>
<comment type="function">
    <text evidence="11">Catalyzes the second step of glycosylphosphatidylinositol (GPI) biosynthesis, which is the de-N-acetylation of N-acetylglucosaminyl-phosphatidylinositol.</text>
</comment>
<keyword evidence="8" id="KW-0256">Endoplasmic reticulum</keyword>
<name>A0A1A9VB93_GLOAU</name>
<evidence type="ECO:0000313" key="16">
    <source>
        <dbReference type="EnsemblMetazoa" id="GAUT031698-PA"/>
    </source>
</evidence>
<proteinExistence type="inferred from homology"/>
<dbReference type="UniPathway" id="UPA00196"/>
<evidence type="ECO:0000256" key="11">
    <source>
        <dbReference type="ARBA" id="ARBA00060114"/>
    </source>
</evidence>
<protein>
    <recommendedName>
        <fullName evidence="12">N-acetylglucosaminyl-phosphatidylinositol de-N-acetylase</fullName>
        <ecNumber evidence="4">3.5.1.89</ecNumber>
    </recommendedName>
    <alternativeName>
        <fullName evidence="13">Phosphatidylinositol-glycan biosynthesis class L protein</fullName>
    </alternativeName>
</protein>
<dbReference type="AlphaFoldDB" id="A0A1A9VB93"/>
<evidence type="ECO:0000256" key="14">
    <source>
        <dbReference type="ARBA" id="ARBA00093245"/>
    </source>
</evidence>
<dbReference type="FunFam" id="3.40.50.10320:FF:000002">
    <property type="entry name" value="Probable N-acetylglucosaminyl-phosphatidylinositol de-N-acetylase"/>
    <property type="match status" value="1"/>
</dbReference>
<dbReference type="SUPFAM" id="SSF102588">
    <property type="entry name" value="LmbE-like"/>
    <property type="match status" value="1"/>
</dbReference>
<dbReference type="EC" id="3.5.1.89" evidence="4"/>
<dbReference type="VEuPathDB" id="VectorBase:GAUT031698"/>
<keyword evidence="10 15" id="KW-0472">Membrane</keyword>
<comment type="similarity">
    <text evidence="3">Belongs to the PIGL family.</text>
</comment>
<evidence type="ECO:0000256" key="5">
    <source>
        <dbReference type="ARBA" id="ARBA00022502"/>
    </source>
</evidence>
<keyword evidence="5" id="KW-0337">GPI-anchor biosynthesis</keyword>
<keyword evidence="7" id="KW-0378">Hydrolase</keyword>
<evidence type="ECO:0000313" key="17">
    <source>
        <dbReference type="Proteomes" id="UP000078200"/>
    </source>
</evidence>
<dbReference type="GO" id="GO:0000225">
    <property type="term" value="F:N-acetylglucosaminylphosphatidylinositol deacetylase activity"/>
    <property type="evidence" value="ECO:0007669"/>
    <property type="project" value="UniProtKB-EC"/>
</dbReference>
<evidence type="ECO:0000256" key="7">
    <source>
        <dbReference type="ARBA" id="ARBA00022801"/>
    </source>
</evidence>
<dbReference type="GO" id="GO:0005789">
    <property type="term" value="C:endoplasmic reticulum membrane"/>
    <property type="evidence" value="ECO:0007669"/>
    <property type="project" value="UniProtKB-SubCell"/>
</dbReference>
<dbReference type="Gene3D" id="3.40.50.10320">
    <property type="entry name" value="LmbE-like"/>
    <property type="match status" value="1"/>
</dbReference>
<evidence type="ECO:0000256" key="1">
    <source>
        <dbReference type="ARBA" id="ARBA00004389"/>
    </source>
</evidence>